<feature type="compositionally biased region" description="Low complexity" evidence="12">
    <location>
        <begin position="216"/>
        <end position="226"/>
    </location>
</feature>
<evidence type="ECO:0000313" key="14">
    <source>
        <dbReference type="Proteomes" id="UP000076874"/>
    </source>
</evidence>
<dbReference type="Pfam" id="PF11711">
    <property type="entry name" value="Tim54"/>
    <property type="match status" value="1"/>
</dbReference>
<evidence type="ECO:0000256" key="4">
    <source>
        <dbReference type="ARBA" id="ARBA00022448"/>
    </source>
</evidence>
<dbReference type="InterPro" id="IPR050187">
    <property type="entry name" value="Lipid_Phosphate_FormReg"/>
</dbReference>
<dbReference type="EMBL" id="AZHD01000007">
    <property type="protein sequence ID" value="OAA61796.1"/>
    <property type="molecule type" value="Genomic_DNA"/>
</dbReference>
<keyword evidence="7" id="KW-0653">Protein transport</keyword>
<keyword evidence="8" id="KW-1133">Transmembrane helix</keyword>
<dbReference type="PANTHER" id="PTHR12358:SF101">
    <property type="entry name" value="MITOCHONDRIAL IMPORT INNER MEMBRANE TRANSLOCASE SUBUNIT TIM54"/>
    <property type="match status" value="1"/>
</dbReference>
<comment type="similarity">
    <text evidence="2">Belongs to the TIM54 family.</text>
</comment>
<evidence type="ECO:0000256" key="6">
    <source>
        <dbReference type="ARBA" id="ARBA00022792"/>
    </source>
</evidence>
<dbReference type="STRING" id="1081102.A0A167UQ72"/>
<gene>
    <name evidence="13" type="ORF">SPI_04655</name>
</gene>
<dbReference type="InterPro" id="IPR021056">
    <property type="entry name" value="Mt_import_IM_translocase_Tim54"/>
</dbReference>
<dbReference type="AlphaFoldDB" id="A0A167UQ72"/>
<evidence type="ECO:0000256" key="12">
    <source>
        <dbReference type="SAM" id="MobiDB-lite"/>
    </source>
</evidence>
<keyword evidence="6" id="KW-0999">Mitochondrion inner membrane</keyword>
<evidence type="ECO:0000256" key="7">
    <source>
        <dbReference type="ARBA" id="ARBA00022927"/>
    </source>
</evidence>
<evidence type="ECO:0000256" key="9">
    <source>
        <dbReference type="ARBA" id="ARBA00023010"/>
    </source>
</evidence>
<evidence type="ECO:0000256" key="1">
    <source>
        <dbReference type="ARBA" id="ARBA00004434"/>
    </source>
</evidence>
<protein>
    <recommendedName>
        <fullName evidence="3">Mitochondrial import inner membrane translocase subunit TIM54</fullName>
    </recommendedName>
</protein>
<feature type="region of interest" description="Disordered" evidence="12">
    <location>
        <begin position="347"/>
        <end position="366"/>
    </location>
</feature>
<dbReference type="GO" id="GO:0005743">
    <property type="term" value="C:mitochondrial inner membrane"/>
    <property type="evidence" value="ECO:0007669"/>
    <property type="project" value="UniProtKB-SubCell"/>
</dbReference>
<comment type="caution">
    <text evidence="13">The sequence shown here is derived from an EMBL/GenBank/DDBJ whole genome shotgun (WGS) entry which is preliminary data.</text>
</comment>
<evidence type="ECO:0000256" key="11">
    <source>
        <dbReference type="ARBA" id="ARBA00023136"/>
    </source>
</evidence>
<keyword evidence="11" id="KW-0472">Membrane</keyword>
<proteinExistence type="inferred from homology"/>
<evidence type="ECO:0000256" key="8">
    <source>
        <dbReference type="ARBA" id="ARBA00022989"/>
    </source>
</evidence>
<dbReference type="Proteomes" id="UP000076874">
    <property type="component" value="Unassembled WGS sequence"/>
</dbReference>
<evidence type="ECO:0000256" key="10">
    <source>
        <dbReference type="ARBA" id="ARBA00023128"/>
    </source>
</evidence>
<evidence type="ECO:0000256" key="3">
    <source>
        <dbReference type="ARBA" id="ARBA00020796"/>
    </source>
</evidence>
<evidence type="ECO:0000256" key="5">
    <source>
        <dbReference type="ARBA" id="ARBA00022692"/>
    </source>
</evidence>
<dbReference type="PANTHER" id="PTHR12358">
    <property type="entry name" value="SPHINGOSINE KINASE"/>
    <property type="match status" value="1"/>
</dbReference>
<keyword evidence="14" id="KW-1185">Reference proteome</keyword>
<dbReference type="OrthoDB" id="5598305at2759"/>
<accession>A0A167UQ72</accession>
<keyword evidence="4" id="KW-0813">Transport</keyword>
<keyword evidence="10" id="KW-0496">Mitochondrion</keyword>
<comment type="subcellular location">
    <subcellularLocation>
        <location evidence="1">Mitochondrion inner membrane</location>
        <topology evidence="1">Single-pass membrane protein</topology>
    </subcellularLocation>
</comment>
<name>A0A167UQ72_9HYPO</name>
<organism evidence="13 14">
    <name type="scientific">Niveomyces insectorum RCEF 264</name>
    <dbReference type="NCBI Taxonomy" id="1081102"/>
    <lineage>
        <taxon>Eukaryota</taxon>
        <taxon>Fungi</taxon>
        <taxon>Dikarya</taxon>
        <taxon>Ascomycota</taxon>
        <taxon>Pezizomycotina</taxon>
        <taxon>Sordariomycetes</taxon>
        <taxon>Hypocreomycetidae</taxon>
        <taxon>Hypocreales</taxon>
        <taxon>Cordycipitaceae</taxon>
        <taxon>Niveomyces</taxon>
    </lineage>
</organism>
<keyword evidence="5" id="KW-0812">Transmembrane</keyword>
<dbReference type="GO" id="GO:0015031">
    <property type="term" value="P:protein transport"/>
    <property type="evidence" value="ECO:0007669"/>
    <property type="project" value="UniProtKB-KW"/>
</dbReference>
<sequence>MLGLPGLPRKLPSRNWLIFWGLSSSLAAAIIYDKREKKRATARWVAAVAPLAREPLPNPSAMPRRVTVFLEAPPGDGLRVAQDHFAEYVKPVLASSGLDWDFVVGRRQGDVRAVVAERVRRSRRALERDLGETTAAAAEDAPTDEDVVEAVRQKNGTAEYEGRKGDIIVGRHTWKEYVRGLHEGWLGPLAPPPEPVVEAQVPTTTEIEGKMEAAVSPSADTEAAPSTTPPPPPAPEEEKPKGPPPQPRPYNTPDQYPSSPLPRFIPGELGPSAPIPFPHLLGFSSTPTRLWRFLNRRHLADEVGREVAAVCFCTVREYRESIDGYEQERVLAHEERDWIKSVWKEETAEKKETPASDGPTRPAPLAPFRENVWTSPVVVDPRIANRMLRFALSPDTEAAGRSIVVPEEAIEGWTKGKLRQLARWGLQKWRNDSKPVNVGNLDDVD</sequence>
<keyword evidence="9" id="KW-0811">Translocation</keyword>
<feature type="region of interest" description="Disordered" evidence="12">
    <location>
        <begin position="213"/>
        <end position="269"/>
    </location>
</feature>
<evidence type="ECO:0000313" key="13">
    <source>
        <dbReference type="EMBL" id="OAA61796.1"/>
    </source>
</evidence>
<reference evidence="13 14" key="1">
    <citation type="journal article" date="2016" name="Genome Biol. Evol.">
        <title>Divergent and convergent evolution of fungal pathogenicity.</title>
        <authorList>
            <person name="Shang Y."/>
            <person name="Xiao G."/>
            <person name="Zheng P."/>
            <person name="Cen K."/>
            <person name="Zhan S."/>
            <person name="Wang C."/>
        </authorList>
    </citation>
    <scope>NUCLEOTIDE SEQUENCE [LARGE SCALE GENOMIC DNA]</scope>
    <source>
        <strain evidence="13 14">RCEF 264</strain>
    </source>
</reference>
<evidence type="ECO:0000256" key="2">
    <source>
        <dbReference type="ARBA" id="ARBA00006355"/>
    </source>
</evidence>